<keyword evidence="9" id="KW-0347">Helicase</keyword>
<dbReference type="EC" id="3.6.4.12" evidence="4"/>
<sequence>MSGAKISTLLQYRFVKRTSDQNTDPQAQLEEKHINGNSLVSENNTNGNSYYNEQVNSENSTTVIPDTPQSTTSSLPLSPVFNSTKVKIIKRSNSISSDSQSQDSMAESPSTQNSWLSKERGIQNGHVKTQKTKPKKQRRIIRPHSSSESESEDEKPSLVKCDDSSSATNTQQSSVQFEESLANLKQMFPTMAEDRLITVLKNNPDNFDSAVDELIYPPLPGTYTKRKGSDIENQEPSKKRIRQDSPTSTDNNGTTISTKEKNLQFLYEAFPNHTEEMIKATFQENKYAVDATMATLEKRVSLKTNSAKMKKTVKKVKMKDVDLSDEDADYSGADYDSDDSYDSDNAAVHADKILKFFQESKLEELTSIQGCSKKKAESILELRPFTSFDELVEKITAAKSLTYGLIPGCLEVIHLQSIVTNLMQKCERIGQEMENVVSMLTNSETIEDSQDNITNQPKLLVDTKQLKAYQMIGLNWLRVMHAQQLNGILADEMGLGKTIQTIAFLAHLIEVGETGPHVIIVPSSTIENWLREMQDWCPSLNIVIYYGSQEERRVVRQQVLYGNSVEYNVVLTTYNMATGSVEDRSLFKKLEFQYAVFDEGHMLKNMSSLRFQNLMKIRADRRLLLTGTPLQNNLVELMSLLCFVMPDIFSGKTEPLKKMFTMMTKSNEDSGRFEKEKIAQAKRIMKPFLLRRLKKDVLSQMPKKYERTENCVMIPDQQELYDSLIQKFNQEIEDRTDAVLQNGGASMFMQLRKAANHPLLIRKHYDDEKLTRIAKDLSKEPSHRERGALPELIKEDMSIMNDFDIHNVCKHYKSHVGKYMLDQSTINESGKFRVLETLLPDMKEKEDRVLLFSQFTMMLDIVEVFLKDKGYKFFRLDGSTPVPERQKLIDDYNNDRSVFIFLLSTKAGGLGINLTAANTVILHDIDFNPYNDKQAEDRCHRMGQKRDVNIIRLISKGTVEDGMMRVARDKLKLEKDVTTSSIDEEDNSNDVLSLLREALQRKSKSNKSDKS</sequence>
<evidence type="ECO:0000256" key="5">
    <source>
        <dbReference type="ARBA" id="ARBA00022454"/>
    </source>
</evidence>
<dbReference type="Gene3D" id="1.10.8.10">
    <property type="entry name" value="DNA helicase RuvA subunit, C-terminal domain"/>
    <property type="match status" value="1"/>
</dbReference>
<reference evidence="20 21" key="1">
    <citation type="submission" date="2024-01" db="EMBL/GenBank/DDBJ databases">
        <title>The genome of the rayed Mediterranean limpet Patella caerulea (Linnaeus, 1758).</title>
        <authorList>
            <person name="Anh-Thu Weber A."/>
            <person name="Halstead-Nussloch G."/>
        </authorList>
    </citation>
    <scope>NUCLEOTIDE SEQUENCE [LARGE SCALE GENOMIC DNA]</scope>
    <source>
        <strain evidence="20">AATW-2023a</strain>
        <tissue evidence="20">Whole specimen</tissue>
    </source>
</reference>
<keyword evidence="5" id="KW-0158">Chromosome</keyword>
<organism evidence="20 21">
    <name type="scientific">Patella caerulea</name>
    <name type="common">Rayed Mediterranean limpet</name>
    <dbReference type="NCBI Taxonomy" id="87958"/>
    <lineage>
        <taxon>Eukaryota</taxon>
        <taxon>Metazoa</taxon>
        <taxon>Spiralia</taxon>
        <taxon>Lophotrochozoa</taxon>
        <taxon>Mollusca</taxon>
        <taxon>Gastropoda</taxon>
        <taxon>Patellogastropoda</taxon>
        <taxon>Patelloidea</taxon>
        <taxon>Patellidae</taxon>
        <taxon>Patella</taxon>
    </lineage>
</organism>
<proteinExistence type="inferred from homology"/>
<evidence type="ECO:0000256" key="7">
    <source>
        <dbReference type="ARBA" id="ARBA00022763"/>
    </source>
</evidence>
<evidence type="ECO:0000256" key="3">
    <source>
        <dbReference type="ARBA" id="ARBA00007025"/>
    </source>
</evidence>
<feature type="compositionally biased region" description="Basic and acidic residues" evidence="16">
    <location>
        <begin position="154"/>
        <end position="163"/>
    </location>
</feature>
<dbReference type="SUPFAM" id="SSF46934">
    <property type="entry name" value="UBA-like"/>
    <property type="match status" value="1"/>
</dbReference>
<protein>
    <recommendedName>
        <fullName evidence="4">DNA helicase</fullName>
        <ecNumber evidence="4">3.6.4.12</ecNumber>
    </recommendedName>
</protein>
<keyword evidence="21" id="KW-1185">Reference proteome</keyword>
<dbReference type="GO" id="GO:0016787">
    <property type="term" value="F:hydrolase activity"/>
    <property type="evidence" value="ECO:0007669"/>
    <property type="project" value="UniProtKB-KW"/>
</dbReference>
<feature type="compositionally biased region" description="Polar residues" evidence="16">
    <location>
        <begin position="164"/>
        <end position="174"/>
    </location>
</feature>
<dbReference type="InterPro" id="IPR000330">
    <property type="entry name" value="SNF2_N"/>
</dbReference>
<comment type="similarity">
    <text evidence="3">Belongs to the SNF2/RAD54 helicase family.</text>
</comment>
<keyword evidence="6" id="KW-0547">Nucleotide-binding</keyword>
<dbReference type="GO" id="GO:0003678">
    <property type="term" value="F:DNA helicase activity"/>
    <property type="evidence" value="ECO:0007669"/>
    <property type="project" value="UniProtKB-EC"/>
</dbReference>
<feature type="compositionally biased region" description="Basic and acidic residues" evidence="16">
    <location>
        <begin position="227"/>
        <end position="238"/>
    </location>
</feature>
<dbReference type="GO" id="GO:0043130">
    <property type="term" value="F:ubiquitin binding"/>
    <property type="evidence" value="ECO:0007669"/>
    <property type="project" value="InterPro"/>
</dbReference>
<evidence type="ECO:0000256" key="13">
    <source>
        <dbReference type="ARBA" id="ARBA00023204"/>
    </source>
</evidence>
<dbReference type="InterPro" id="IPR001650">
    <property type="entry name" value="Helicase_C-like"/>
</dbReference>
<dbReference type="SMART" id="SM00546">
    <property type="entry name" value="CUE"/>
    <property type="match status" value="2"/>
</dbReference>
<accession>A0AAN8PC47</accession>
<feature type="domain" description="Helicase ATP-binding" evidence="18">
    <location>
        <begin position="478"/>
        <end position="647"/>
    </location>
</feature>
<dbReference type="AlphaFoldDB" id="A0AAN8PC47"/>
<dbReference type="EMBL" id="JAZGQO010000014">
    <property type="protein sequence ID" value="KAK6170036.1"/>
    <property type="molecule type" value="Genomic_DNA"/>
</dbReference>
<keyword evidence="10" id="KW-0067">ATP-binding</keyword>
<dbReference type="InterPro" id="IPR003892">
    <property type="entry name" value="CUE"/>
</dbReference>
<comment type="caution">
    <text evidence="20">The sequence shown here is derived from an EMBL/GenBank/DDBJ whole genome shotgun (WGS) entry which is preliminary data.</text>
</comment>
<feature type="compositionally biased region" description="Polar residues" evidence="16">
    <location>
        <begin position="105"/>
        <end position="116"/>
    </location>
</feature>
<dbReference type="GO" id="GO:0005524">
    <property type="term" value="F:ATP binding"/>
    <property type="evidence" value="ECO:0007669"/>
    <property type="project" value="UniProtKB-KW"/>
</dbReference>
<evidence type="ECO:0000256" key="8">
    <source>
        <dbReference type="ARBA" id="ARBA00022801"/>
    </source>
</evidence>
<dbReference type="GO" id="GO:0005694">
    <property type="term" value="C:chromosome"/>
    <property type="evidence" value="ECO:0007669"/>
    <property type="project" value="UniProtKB-SubCell"/>
</dbReference>
<dbReference type="InterPro" id="IPR038718">
    <property type="entry name" value="SNF2-like_sf"/>
</dbReference>
<evidence type="ECO:0000256" key="1">
    <source>
        <dbReference type="ARBA" id="ARBA00004123"/>
    </source>
</evidence>
<evidence type="ECO:0000256" key="10">
    <source>
        <dbReference type="ARBA" id="ARBA00022840"/>
    </source>
</evidence>
<gene>
    <name evidence="20" type="ORF">SNE40_018524</name>
</gene>
<dbReference type="PROSITE" id="PS51194">
    <property type="entry name" value="HELICASE_CTER"/>
    <property type="match status" value="1"/>
</dbReference>
<evidence type="ECO:0000259" key="17">
    <source>
        <dbReference type="PROSITE" id="PS51140"/>
    </source>
</evidence>
<dbReference type="InterPro" id="IPR009060">
    <property type="entry name" value="UBA-like_sf"/>
</dbReference>
<dbReference type="InterPro" id="IPR049730">
    <property type="entry name" value="SNF2/RAD54-like_C"/>
</dbReference>
<evidence type="ECO:0000256" key="6">
    <source>
        <dbReference type="ARBA" id="ARBA00022741"/>
    </source>
</evidence>
<evidence type="ECO:0000256" key="11">
    <source>
        <dbReference type="ARBA" id="ARBA00022853"/>
    </source>
</evidence>
<evidence type="ECO:0000256" key="2">
    <source>
        <dbReference type="ARBA" id="ARBA00004286"/>
    </source>
</evidence>
<feature type="compositionally biased region" description="Polar residues" evidence="16">
    <location>
        <begin position="244"/>
        <end position="257"/>
    </location>
</feature>
<feature type="domain" description="CUE" evidence="17">
    <location>
        <begin position="176"/>
        <end position="223"/>
    </location>
</feature>
<dbReference type="PANTHER" id="PTHR10799">
    <property type="entry name" value="SNF2/RAD54 HELICASE FAMILY"/>
    <property type="match status" value="1"/>
</dbReference>
<feature type="compositionally biased region" description="Low complexity" evidence="16">
    <location>
        <begin position="92"/>
        <end position="104"/>
    </location>
</feature>
<feature type="domain" description="Helicase C-terminal" evidence="19">
    <location>
        <begin position="834"/>
        <end position="1000"/>
    </location>
</feature>
<dbReference type="PROSITE" id="PS51140">
    <property type="entry name" value="CUE"/>
    <property type="match status" value="1"/>
</dbReference>
<dbReference type="SMART" id="SM00487">
    <property type="entry name" value="DEXDc"/>
    <property type="match status" value="1"/>
</dbReference>
<evidence type="ECO:0000256" key="4">
    <source>
        <dbReference type="ARBA" id="ARBA00012551"/>
    </source>
</evidence>
<feature type="region of interest" description="Disordered" evidence="16">
    <location>
        <begin position="92"/>
        <end position="174"/>
    </location>
</feature>
<dbReference type="InterPro" id="IPR014001">
    <property type="entry name" value="Helicase_ATP-bd"/>
</dbReference>
<dbReference type="SUPFAM" id="SSF160975">
    <property type="entry name" value="AF1531-like"/>
    <property type="match status" value="1"/>
</dbReference>
<dbReference type="GO" id="GO:0003677">
    <property type="term" value="F:DNA binding"/>
    <property type="evidence" value="ECO:0007669"/>
    <property type="project" value="UniProtKB-KW"/>
</dbReference>
<evidence type="ECO:0000313" key="21">
    <source>
        <dbReference type="Proteomes" id="UP001347796"/>
    </source>
</evidence>
<dbReference type="SUPFAM" id="SSF52540">
    <property type="entry name" value="P-loop containing nucleoside triphosphate hydrolases"/>
    <property type="match status" value="2"/>
</dbReference>
<evidence type="ECO:0000313" key="20">
    <source>
        <dbReference type="EMBL" id="KAK6170036.1"/>
    </source>
</evidence>
<keyword evidence="12" id="KW-0238">DNA-binding</keyword>
<evidence type="ECO:0000256" key="15">
    <source>
        <dbReference type="ARBA" id="ARBA00048432"/>
    </source>
</evidence>
<evidence type="ECO:0000256" key="12">
    <source>
        <dbReference type="ARBA" id="ARBA00023125"/>
    </source>
</evidence>
<dbReference type="Proteomes" id="UP001347796">
    <property type="component" value="Unassembled WGS sequence"/>
</dbReference>
<feature type="region of interest" description="Disordered" evidence="16">
    <location>
        <begin position="207"/>
        <end position="257"/>
    </location>
</feature>
<dbReference type="Gene3D" id="3.40.50.10810">
    <property type="entry name" value="Tandem AAA-ATPase domain"/>
    <property type="match status" value="1"/>
</dbReference>
<keyword evidence="13" id="KW-0234">DNA repair</keyword>
<keyword evidence="8" id="KW-0378">Hydrolase</keyword>
<dbReference type="PROSITE" id="PS51192">
    <property type="entry name" value="HELICASE_ATP_BIND_1"/>
    <property type="match status" value="1"/>
</dbReference>
<evidence type="ECO:0000259" key="18">
    <source>
        <dbReference type="PROSITE" id="PS51192"/>
    </source>
</evidence>
<dbReference type="Pfam" id="PF00271">
    <property type="entry name" value="Helicase_C"/>
    <property type="match status" value="1"/>
</dbReference>
<name>A0AAN8PC47_PATCE</name>
<feature type="compositionally biased region" description="Polar residues" evidence="16">
    <location>
        <begin position="35"/>
        <end position="53"/>
    </location>
</feature>
<evidence type="ECO:0000256" key="14">
    <source>
        <dbReference type="ARBA" id="ARBA00023242"/>
    </source>
</evidence>
<dbReference type="Gene3D" id="3.40.50.300">
    <property type="entry name" value="P-loop containing nucleotide triphosphate hydrolases"/>
    <property type="match status" value="1"/>
</dbReference>
<dbReference type="Pfam" id="PF00176">
    <property type="entry name" value="SNF2-rel_dom"/>
    <property type="match status" value="1"/>
</dbReference>
<feature type="compositionally biased region" description="Basic residues" evidence="16">
    <location>
        <begin position="128"/>
        <end position="142"/>
    </location>
</feature>
<comment type="subcellular location">
    <subcellularLocation>
        <location evidence="2">Chromosome</location>
    </subcellularLocation>
    <subcellularLocation>
        <location evidence="1">Nucleus</location>
    </subcellularLocation>
</comment>
<evidence type="ECO:0000256" key="9">
    <source>
        <dbReference type="ARBA" id="ARBA00022806"/>
    </source>
</evidence>
<dbReference type="GO" id="GO:0006325">
    <property type="term" value="P:chromatin organization"/>
    <property type="evidence" value="ECO:0007669"/>
    <property type="project" value="UniProtKB-KW"/>
</dbReference>
<dbReference type="CDD" id="cd18793">
    <property type="entry name" value="SF2_C_SNF"/>
    <property type="match status" value="1"/>
</dbReference>
<dbReference type="FunFam" id="3.40.50.10810:FF:000014">
    <property type="entry name" value="SWI/SNF-related matrix-associated actin-dependent regulator of chromatin subfamily A containing DEAD/H box 1"/>
    <property type="match status" value="1"/>
</dbReference>
<keyword evidence="14" id="KW-0539">Nucleus</keyword>
<dbReference type="GO" id="GO:0005634">
    <property type="term" value="C:nucleus"/>
    <property type="evidence" value="ECO:0007669"/>
    <property type="project" value="UniProtKB-SubCell"/>
</dbReference>
<evidence type="ECO:0000259" key="19">
    <source>
        <dbReference type="PROSITE" id="PS51194"/>
    </source>
</evidence>
<keyword evidence="11" id="KW-0156">Chromatin regulator</keyword>
<dbReference type="CDD" id="cd17998">
    <property type="entry name" value="DEXHc_SMARCAD1"/>
    <property type="match status" value="1"/>
</dbReference>
<comment type="catalytic activity">
    <reaction evidence="15">
        <text>ATP + H2O = ADP + phosphate + H(+)</text>
        <dbReference type="Rhea" id="RHEA:13065"/>
        <dbReference type="ChEBI" id="CHEBI:15377"/>
        <dbReference type="ChEBI" id="CHEBI:15378"/>
        <dbReference type="ChEBI" id="CHEBI:30616"/>
        <dbReference type="ChEBI" id="CHEBI:43474"/>
        <dbReference type="ChEBI" id="CHEBI:456216"/>
        <dbReference type="EC" id="3.6.4.12"/>
    </reaction>
    <physiologicalReaction direction="left-to-right" evidence="15">
        <dbReference type="Rhea" id="RHEA:13066"/>
    </physiologicalReaction>
</comment>
<feature type="region of interest" description="Disordered" evidence="16">
    <location>
        <begin position="17"/>
        <end position="53"/>
    </location>
</feature>
<dbReference type="SMART" id="SM00490">
    <property type="entry name" value="HELICc"/>
    <property type="match status" value="1"/>
</dbReference>
<evidence type="ECO:0000256" key="16">
    <source>
        <dbReference type="SAM" id="MobiDB-lite"/>
    </source>
</evidence>
<dbReference type="InterPro" id="IPR027417">
    <property type="entry name" value="P-loop_NTPase"/>
</dbReference>
<dbReference type="GO" id="GO:0006281">
    <property type="term" value="P:DNA repair"/>
    <property type="evidence" value="ECO:0007669"/>
    <property type="project" value="UniProtKB-KW"/>
</dbReference>
<keyword evidence="7" id="KW-0227">DNA damage</keyword>
<dbReference type="CDD" id="cd14279">
    <property type="entry name" value="CUE"/>
    <property type="match status" value="2"/>
</dbReference>